<protein>
    <recommendedName>
        <fullName evidence="2">C2 domain-containing protein</fullName>
    </recommendedName>
</protein>
<gene>
    <name evidence="3" type="ORF">O3G_MSEX014940</name>
</gene>
<reference evidence="3" key="2">
    <citation type="submission" date="2020-12" db="EMBL/GenBank/DDBJ databases">
        <authorList>
            <person name="Kanost M."/>
        </authorList>
    </citation>
    <scope>NUCLEOTIDE SEQUENCE</scope>
</reference>
<dbReference type="InterPro" id="IPR000008">
    <property type="entry name" value="C2_dom"/>
</dbReference>
<dbReference type="SMART" id="SM00239">
    <property type="entry name" value="C2"/>
    <property type="match status" value="1"/>
</dbReference>
<dbReference type="Pfam" id="PF00168">
    <property type="entry name" value="C2"/>
    <property type="match status" value="1"/>
</dbReference>
<proteinExistence type="predicted"/>
<accession>A0A922CZ74</accession>
<feature type="compositionally biased region" description="Polar residues" evidence="1">
    <location>
        <begin position="91"/>
        <end position="106"/>
    </location>
</feature>
<evidence type="ECO:0000313" key="3">
    <source>
        <dbReference type="EMBL" id="KAG6465110.1"/>
    </source>
</evidence>
<dbReference type="EMBL" id="JH669369">
    <property type="protein sequence ID" value="KAG6465110.1"/>
    <property type="molecule type" value="Genomic_DNA"/>
</dbReference>
<feature type="domain" description="C2" evidence="2">
    <location>
        <begin position="500"/>
        <end position="639"/>
    </location>
</feature>
<dbReference type="GO" id="GO:0001227">
    <property type="term" value="F:DNA-binding transcription repressor activity, RNA polymerase II-specific"/>
    <property type="evidence" value="ECO:0007669"/>
    <property type="project" value="InterPro"/>
</dbReference>
<feature type="compositionally biased region" description="Acidic residues" evidence="1">
    <location>
        <begin position="43"/>
        <end position="56"/>
    </location>
</feature>
<dbReference type="SMART" id="SM00685">
    <property type="entry name" value="DM14"/>
    <property type="match status" value="4"/>
</dbReference>
<reference evidence="3" key="1">
    <citation type="journal article" date="2016" name="Insect Biochem. Mol. Biol.">
        <title>Multifaceted biological insights from a draft genome sequence of the tobacco hornworm moth, Manduca sexta.</title>
        <authorList>
            <person name="Kanost M.R."/>
            <person name="Arrese E.L."/>
            <person name="Cao X."/>
            <person name="Chen Y.R."/>
            <person name="Chellapilla S."/>
            <person name="Goldsmith M.R."/>
            <person name="Grosse-Wilde E."/>
            <person name="Heckel D.G."/>
            <person name="Herndon N."/>
            <person name="Jiang H."/>
            <person name="Papanicolaou A."/>
            <person name="Qu J."/>
            <person name="Soulages J.L."/>
            <person name="Vogel H."/>
            <person name="Walters J."/>
            <person name="Waterhouse R.M."/>
            <person name="Ahn S.J."/>
            <person name="Almeida F.C."/>
            <person name="An C."/>
            <person name="Aqrawi P."/>
            <person name="Bretschneider A."/>
            <person name="Bryant W.B."/>
            <person name="Bucks S."/>
            <person name="Chao H."/>
            <person name="Chevignon G."/>
            <person name="Christen J.M."/>
            <person name="Clarke D.F."/>
            <person name="Dittmer N.T."/>
            <person name="Ferguson L.C.F."/>
            <person name="Garavelou S."/>
            <person name="Gordon K.H.J."/>
            <person name="Gunaratna R.T."/>
            <person name="Han Y."/>
            <person name="Hauser F."/>
            <person name="He Y."/>
            <person name="Heidel-Fischer H."/>
            <person name="Hirsh A."/>
            <person name="Hu Y."/>
            <person name="Jiang H."/>
            <person name="Kalra D."/>
            <person name="Klinner C."/>
            <person name="Konig C."/>
            <person name="Kovar C."/>
            <person name="Kroll A.R."/>
            <person name="Kuwar S.S."/>
            <person name="Lee S.L."/>
            <person name="Lehman R."/>
            <person name="Li K."/>
            <person name="Li Z."/>
            <person name="Liang H."/>
            <person name="Lovelace S."/>
            <person name="Lu Z."/>
            <person name="Mansfield J.H."/>
            <person name="McCulloch K.J."/>
            <person name="Mathew T."/>
            <person name="Morton B."/>
            <person name="Muzny D.M."/>
            <person name="Neunemann D."/>
            <person name="Ongeri F."/>
            <person name="Pauchet Y."/>
            <person name="Pu L.L."/>
            <person name="Pyrousis I."/>
            <person name="Rao X.J."/>
            <person name="Redding A."/>
            <person name="Roesel C."/>
            <person name="Sanchez-Gracia A."/>
            <person name="Schaack S."/>
            <person name="Shukla A."/>
            <person name="Tetreau G."/>
            <person name="Wang Y."/>
            <person name="Xiong G.H."/>
            <person name="Traut W."/>
            <person name="Walsh T.K."/>
            <person name="Worley K.C."/>
            <person name="Wu D."/>
            <person name="Wu W."/>
            <person name="Wu Y.Q."/>
            <person name="Zhang X."/>
            <person name="Zou Z."/>
            <person name="Zucker H."/>
            <person name="Briscoe A.D."/>
            <person name="Burmester T."/>
            <person name="Clem R.J."/>
            <person name="Feyereisen R."/>
            <person name="Grimmelikhuijzen C.J.P."/>
            <person name="Hamodrakas S.J."/>
            <person name="Hansson B.S."/>
            <person name="Huguet E."/>
            <person name="Jermiin L.S."/>
            <person name="Lan Q."/>
            <person name="Lehman H.K."/>
            <person name="Lorenzen M."/>
            <person name="Merzendorfer H."/>
            <person name="Michalopoulos I."/>
            <person name="Morton D.B."/>
            <person name="Muthukrishnan S."/>
            <person name="Oakeshott J.G."/>
            <person name="Palmer W."/>
            <person name="Park Y."/>
            <person name="Passarelli A.L."/>
            <person name="Rozas J."/>
            <person name="Schwartz L.M."/>
            <person name="Smith W."/>
            <person name="Southgate A."/>
            <person name="Vilcinskas A."/>
            <person name="Vogt R."/>
            <person name="Wang P."/>
            <person name="Werren J."/>
            <person name="Yu X.Q."/>
            <person name="Zhou J.J."/>
            <person name="Brown S.J."/>
            <person name="Scherer S.E."/>
            <person name="Richards S."/>
            <person name="Blissard G.W."/>
        </authorList>
    </citation>
    <scope>NUCLEOTIDE SEQUENCE</scope>
</reference>
<dbReference type="InterPro" id="IPR039725">
    <property type="entry name" value="CC2D1A/B"/>
</dbReference>
<organism evidence="3 4">
    <name type="scientific">Manduca sexta</name>
    <name type="common">Tobacco hawkmoth</name>
    <name type="synonym">Tobacco hornworm</name>
    <dbReference type="NCBI Taxonomy" id="7130"/>
    <lineage>
        <taxon>Eukaryota</taxon>
        <taxon>Metazoa</taxon>
        <taxon>Ecdysozoa</taxon>
        <taxon>Arthropoda</taxon>
        <taxon>Hexapoda</taxon>
        <taxon>Insecta</taxon>
        <taxon>Pterygota</taxon>
        <taxon>Neoptera</taxon>
        <taxon>Endopterygota</taxon>
        <taxon>Lepidoptera</taxon>
        <taxon>Glossata</taxon>
        <taxon>Ditrysia</taxon>
        <taxon>Bombycoidea</taxon>
        <taxon>Sphingidae</taxon>
        <taxon>Sphinginae</taxon>
        <taxon>Sphingini</taxon>
        <taxon>Manduca</taxon>
    </lineage>
</organism>
<dbReference type="InterPro" id="IPR006608">
    <property type="entry name" value="CC2D1A/B_DM14"/>
</dbReference>
<dbReference type="Pfam" id="PF21528">
    <property type="entry name" value="CC2D1A-B_DM14"/>
    <property type="match status" value="2"/>
</dbReference>
<evidence type="ECO:0000313" key="4">
    <source>
        <dbReference type="Proteomes" id="UP000791440"/>
    </source>
</evidence>
<name>A0A922CZ74_MANSE</name>
<comment type="caution">
    <text evidence="3">The sequence shown here is derived from an EMBL/GenBank/DDBJ whole genome shotgun (WGS) entry which is preliminary data.</text>
</comment>
<dbReference type="Proteomes" id="UP000791440">
    <property type="component" value="Unassembled WGS sequence"/>
</dbReference>
<dbReference type="AlphaFoldDB" id="A0A922CZ74"/>
<feature type="compositionally biased region" description="Basic and acidic residues" evidence="1">
    <location>
        <begin position="205"/>
        <end position="215"/>
    </location>
</feature>
<feature type="region of interest" description="Disordered" evidence="1">
    <location>
        <begin position="1"/>
        <end position="25"/>
    </location>
</feature>
<dbReference type="PROSITE" id="PS50004">
    <property type="entry name" value="C2"/>
    <property type="match status" value="1"/>
</dbReference>
<feature type="region of interest" description="Disordered" evidence="1">
    <location>
        <begin position="38"/>
        <end position="215"/>
    </location>
</feature>
<evidence type="ECO:0000259" key="2">
    <source>
        <dbReference type="PROSITE" id="PS50004"/>
    </source>
</evidence>
<feature type="compositionally biased region" description="Pro residues" evidence="1">
    <location>
        <begin position="150"/>
        <end position="173"/>
    </location>
</feature>
<feature type="compositionally biased region" description="Basic and acidic residues" evidence="1">
    <location>
        <begin position="108"/>
        <end position="120"/>
    </location>
</feature>
<keyword evidence="4" id="KW-1185">Reference proteome</keyword>
<feature type="compositionally biased region" description="Basic and acidic residues" evidence="1">
    <location>
        <begin position="180"/>
        <end position="193"/>
    </location>
</feature>
<sequence>MDLEAELAAISGGGGRRKPRKPAPVPAANLDAMIAESLKDIPSDEEVSGDDDDPDLLSELKELAINDEAPPAPPPRATRPAPAPPGAPSAENSTVSLLQDRISNYTLAERKAKENGESSRARRFARGLRTLNDLLKQAKAGKPVNDEDIPPPVPVGKPADAPAPPPVAEPPPEASLIDLGPHEDPPSLPEPKEPPPPPPAEPELSPERQQKLDGILRRQAEFKAAALHCKRSGDKTLALEYLKTVKQFDTLVTAFKTTEEGMDFDLADLPTLETVAAAVRTPKTEEVTQKAEEPAPADPAPLVTASSLDEALRQRLAYFQQQEVRAKEDGNSSKARRMGRIVKQYADAVRANAAGRTIATDDLPTPPGYAPLPTEGDTQQALEYLKAAKGFDTVIEAAKGGLAVDLKSLPLPPKAKEDLEHTFDVVSAEDCGPSEEMPTVSAEDEDALSRLCNQLTSQLKLCLSNREHNRAIGNIAEANRFEHLATAVKQDLDVVAVAKSLGQSVPKFHYESRQFAVVKCNTDLNENDLELTIVRGIAYNVPNPKEVDTYVKFEFPYPQDAPVSDSTSVVKDTNSPEYNAVFPLAIHRGARACQRVFKRHAIKLNVYSRGGWFSRDSLLGAVSVKLAPLETHATLHDAYPLMDGRRPAGGSLEVKVRVRTPLLHQEVENTTHRWLVIDN</sequence>
<evidence type="ECO:0000256" key="1">
    <source>
        <dbReference type="SAM" id="MobiDB-lite"/>
    </source>
</evidence>
<dbReference type="PANTHER" id="PTHR13076:SF9">
    <property type="entry name" value="COILED-COIL AND C2 DOMAIN-CONTAINING PROTEIN 1-LIKE"/>
    <property type="match status" value="1"/>
</dbReference>
<dbReference type="PANTHER" id="PTHR13076">
    <property type="entry name" value="COILED-COIL AND C2 DOMAIN-CONTAINING PROTEIN 1-LIKE"/>
    <property type="match status" value="1"/>
</dbReference>
<feature type="compositionally biased region" description="Pro residues" evidence="1">
    <location>
        <begin position="70"/>
        <end position="87"/>
    </location>
</feature>